<dbReference type="InterPro" id="IPR002818">
    <property type="entry name" value="DJ-1/PfpI"/>
</dbReference>
<proteinExistence type="predicted"/>
<dbReference type="PANTHER" id="PTHR43130:SF3">
    <property type="entry name" value="HTH-TYPE TRANSCRIPTIONAL REGULATOR RV1931C"/>
    <property type="match status" value="1"/>
</dbReference>
<reference evidence="2 3" key="1">
    <citation type="submission" date="2016-11" db="EMBL/GenBank/DDBJ databases">
        <authorList>
            <person name="Jaros S."/>
            <person name="Januszkiewicz K."/>
            <person name="Wedrychowicz H."/>
        </authorList>
    </citation>
    <scope>NUCLEOTIDE SEQUENCE [LARGE SCALE GENOMIC DNA]</scope>
    <source>
        <strain evidence="2 3">DSM 6191</strain>
    </source>
</reference>
<dbReference type="Gene3D" id="3.40.50.880">
    <property type="match status" value="1"/>
</dbReference>
<sequence>MGDYMKNNLYRRDGKLIYIKQPEFNELEYTQRLWNDEKTMEDIGGVFNFPKEKWQLFYQKMIYPSDGKNFYCLIYNIDNVPIGEVSFHGYDSATKIARFNIKIEDKYRRQGYGKEAIRLLLEYYFLEFGGQIMMEKVLNRYPESIEDTFGFEVIRQQKGEFTYRISKSSFLTISKSEKKNVCCVVYDGVDFMEIASTFELFNLLNKVADKEIFDLYTVGERTVKASNGVDIIPRRGIENELSSDILIIPGGSSFNNVLNDSKLCNFVKNEYKSSDFIIATGEGILLLAQCGLIKDHTIAAPNFIVDKVQVLSPSTTISGKNFVDNGRIVTARGGKSSMEGTFKIINAIVGEELTEKLLEYIE</sequence>
<name>A0A1M5Z4J1_9CLOT</name>
<dbReference type="Proteomes" id="UP000184241">
    <property type="component" value="Unassembled WGS sequence"/>
</dbReference>
<protein>
    <submittedName>
        <fullName evidence="2">Acetyltransferase (GNAT) domain-containing protein</fullName>
    </submittedName>
</protein>
<evidence type="ECO:0000313" key="2">
    <source>
        <dbReference type="EMBL" id="SHI19091.1"/>
    </source>
</evidence>
<dbReference type="SUPFAM" id="SSF55729">
    <property type="entry name" value="Acyl-CoA N-acyltransferases (Nat)"/>
    <property type="match status" value="1"/>
</dbReference>
<dbReference type="InterPro" id="IPR029062">
    <property type="entry name" value="Class_I_gatase-like"/>
</dbReference>
<gene>
    <name evidence="2" type="ORF">SAMN02745941_02581</name>
</gene>
<dbReference type="PROSITE" id="PS51186">
    <property type="entry name" value="GNAT"/>
    <property type="match status" value="1"/>
</dbReference>
<dbReference type="Pfam" id="PF01965">
    <property type="entry name" value="DJ-1_PfpI"/>
    <property type="match status" value="1"/>
</dbReference>
<dbReference type="Gene3D" id="3.40.630.30">
    <property type="match status" value="1"/>
</dbReference>
<dbReference type="CDD" id="cd04301">
    <property type="entry name" value="NAT_SF"/>
    <property type="match status" value="1"/>
</dbReference>
<dbReference type="GO" id="GO:0016747">
    <property type="term" value="F:acyltransferase activity, transferring groups other than amino-acyl groups"/>
    <property type="evidence" value="ECO:0007669"/>
    <property type="project" value="InterPro"/>
</dbReference>
<dbReference type="InterPro" id="IPR000182">
    <property type="entry name" value="GNAT_dom"/>
</dbReference>
<evidence type="ECO:0000259" key="1">
    <source>
        <dbReference type="PROSITE" id="PS51186"/>
    </source>
</evidence>
<keyword evidence="2" id="KW-0808">Transferase</keyword>
<evidence type="ECO:0000313" key="3">
    <source>
        <dbReference type="Proteomes" id="UP000184241"/>
    </source>
</evidence>
<dbReference type="InterPro" id="IPR016181">
    <property type="entry name" value="Acyl_CoA_acyltransferase"/>
</dbReference>
<organism evidence="2 3">
    <name type="scientific">Clostridium intestinale DSM 6191</name>
    <dbReference type="NCBI Taxonomy" id="1121320"/>
    <lineage>
        <taxon>Bacteria</taxon>
        <taxon>Bacillati</taxon>
        <taxon>Bacillota</taxon>
        <taxon>Clostridia</taxon>
        <taxon>Eubacteriales</taxon>
        <taxon>Clostridiaceae</taxon>
        <taxon>Clostridium</taxon>
    </lineage>
</organism>
<dbReference type="AlphaFoldDB" id="A0A1M5Z4J1"/>
<dbReference type="PANTHER" id="PTHR43130">
    <property type="entry name" value="ARAC-FAMILY TRANSCRIPTIONAL REGULATOR"/>
    <property type="match status" value="1"/>
</dbReference>
<dbReference type="Pfam" id="PF13302">
    <property type="entry name" value="Acetyltransf_3"/>
    <property type="match status" value="1"/>
</dbReference>
<dbReference type="EMBL" id="FQXU01000007">
    <property type="protein sequence ID" value="SHI19091.1"/>
    <property type="molecule type" value="Genomic_DNA"/>
</dbReference>
<dbReference type="InterPro" id="IPR052158">
    <property type="entry name" value="INH-QAR"/>
</dbReference>
<dbReference type="SUPFAM" id="SSF52317">
    <property type="entry name" value="Class I glutamine amidotransferase-like"/>
    <property type="match status" value="1"/>
</dbReference>
<feature type="domain" description="N-acetyltransferase" evidence="1">
    <location>
        <begin position="17"/>
        <end position="172"/>
    </location>
</feature>
<accession>A0A1M5Z4J1</accession>